<evidence type="ECO:0000313" key="4">
    <source>
        <dbReference type="Proteomes" id="UP000580250"/>
    </source>
</evidence>
<keyword evidence="2" id="KW-0732">Signal</keyword>
<feature type="compositionally biased region" description="Basic residues" evidence="1">
    <location>
        <begin position="155"/>
        <end position="175"/>
    </location>
</feature>
<comment type="caution">
    <text evidence="3">The sequence shown here is derived from an EMBL/GenBank/DDBJ whole genome shotgun (WGS) entry which is preliminary data.</text>
</comment>
<feature type="chain" id="PRO_5028391472" evidence="2">
    <location>
        <begin position="18"/>
        <end position="175"/>
    </location>
</feature>
<proteinExistence type="predicted"/>
<organism evidence="3 4">
    <name type="scientific">Meloidogyne enterolobii</name>
    <name type="common">Root-knot nematode worm</name>
    <name type="synonym">Meloidogyne mayaguensis</name>
    <dbReference type="NCBI Taxonomy" id="390850"/>
    <lineage>
        <taxon>Eukaryota</taxon>
        <taxon>Metazoa</taxon>
        <taxon>Ecdysozoa</taxon>
        <taxon>Nematoda</taxon>
        <taxon>Chromadorea</taxon>
        <taxon>Rhabditida</taxon>
        <taxon>Tylenchina</taxon>
        <taxon>Tylenchomorpha</taxon>
        <taxon>Tylenchoidea</taxon>
        <taxon>Meloidogynidae</taxon>
        <taxon>Meloidogyninae</taxon>
        <taxon>Meloidogyne</taxon>
    </lineage>
</organism>
<evidence type="ECO:0000313" key="3">
    <source>
        <dbReference type="EMBL" id="CAD2202554.1"/>
    </source>
</evidence>
<evidence type="ECO:0000256" key="1">
    <source>
        <dbReference type="SAM" id="MobiDB-lite"/>
    </source>
</evidence>
<evidence type="ECO:0000256" key="2">
    <source>
        <dbReference type="SAM" id="SignalP"/>
    </source>
</evidence>
<protein>
    <submittedName>
        <fullName evidence="3">Uncharacterized protein</fullName>
    </submittedName>
</protein>
<name>A0A6V7XTF4_MELEN</name>
<feature type="region of interest" description="Disordered" evidence="1">
    <location>
        <begin position="147"/>
        <end position="175"/>
    </location>
</feature>
<reference evidence="3 4" key="1">
    <citation type="submission" date="2020-08" db="EMBL/GenBank/DDBJ databases">
        <authorList>
            <person name="Koutsovoulos G."/>
            <person name="Danchin GJ E."/>
        </authorList>
    </citation>
    <scope>NUCLEOTIDE SEQUENCE [LARGE SCALE GENOMIC DNA]</scope>
</reference>
<dbReference type="AlphaFoldDB" id="A0A6V7XTF4"/>
<accession>A0A6V7XTF4</accession>
<dbReference type="OrthoDB" id="5788811at2759"/>
<feature type="signal peptide" evidence="2">
    <location>
        <begin position="1"/>
        <end position="17"/>
    </location>
</feature>
<dbReference type="InterPro" id="IPR011001">
    <property type="entry name" value="Saposin-like"/>
</dbReference>
<sequence length="175" mass="20771">MFFKLKLILLFFNLINCKQQQTVDFNIFPTDQLCLICRLIIGYWHNQSGDFNNTEQFKNELSKTCSKLLNETEIEKCKNGINLEKLKELETKSIEKICKLEGFCENEFPIIVNERNQLEHEENVKKYLEIPKIEKIENNKNKTNTKVNETTIKTTTKKSGKNKRKKDLMKKKKIY</sequence>
<dbReference type="EMBL" id="CAJEWN010002215">
    <property type="protein sequence ID" value="CAD2202554.1"/>
    <property type="molecule type" value="Genomic_DNA"/>
</dbReference>
<gene>
    <name evidence="3" type="ORF">MENT_LOCUS56192</name>
</gene>
<dbReference type="SUPFAM" id="SSF47862">
    <property type="entry name" value="Saposin"/>
    <property type="match status" value="1"/>
</dbReference>
<dbReference type="Proteomes" id="UP000580250">
    <property type="component" value="Unassembled WGS sequence"/>
</dbReference>